<dbReference type="EMBL" id="BAAAQF010000010">
    <property type="protein sequence ID" value="GAA1680784.1"/>
    <property type="molecule type" value="Genomic_DNA"/>
</dbReference>
<dbReference type="InterPro" id="IPR027383">
    <property type="entry name" value="Znf_put"/>
</dbReference>
<dbReference type="Pfam" id="PF13490">
    <property type="entry name" value="zf-HC2"/>
    <property type="match status" value="1"/>
</dbReference>
<dbReference type="RefSeq" id="WP_344487694.1">
    <property type="nucleotide sequence ID" value="NZ_BAAAQF010000010.1"/>
</dbReference>
<keyword evidence="5 13" id="KW-1133">Transmembrane helix</keyword>
<evidence type="ECO:0000256" key="2">
    <source>
        <dbReference type="ARBA" id="ARBA00004236"/>
    </source>
</evidence>
<dbReference type="PANTHER" id="PTHR37461:SF1">
    <property type="entry name" value="ANTI-SIGMA-K FACTOR RSKA"/>
    <property type="match status" value="1"/>
</dbReference>
<comment type="subcellular location">
    <subcellularLocation>
        <location evidence="2">Cell membrane</location>
    </subcellularLocation>
    <subcellularLocation>
        <location evidence="1">Membrane</location>
        <topology evidence="1">Single-pass membrane protein</topology>
    </subcellularLocation>
</comment>
<feature type="domain" description="Anti-sigma K factor RskA C-terminal" evidence="14">
    <location>
        <begin position="102"/>
        <end position="232"/>
    </location>
</feature>
<feature type="region of interest" description="Disordered" evidence="12">
    <location>
        <begin position="53"/>
        <end position="89"/>
    </location>
</feature>
<proteinExistence type="predicted"/>
<evidence type="ECO:0000256" key="1">
    <source>
        <dbReference type="ARBA" id="ARBA00004167"/>
    </source>
</evidence>
<sequence length="241" mass="25507">MSDDVHALIGAWVLDAVEDDERRLIEAHVAQCESCSREADELREAVARLSDTLVTEPPPGLRERVLAEARRTPQEPAPARRPRPARRPSRWRHPRLRLAVGAAAFAVVAAFAGVFATWQVMRGPAEDESQMTAVLEAADADVAFQQAEGGGRVTIVYSADLDRAVVVVSDLAAIGDDRSYQVWLVDAAGQVSAGVMDAGDSSATMVVDGVGDTEVIGLTSEPAGGSDQPTTPMIADVALPA</sequence>
<dbReference type="InterPro" id="IPR018764">
    <property type="entry name" value="RskA_C"/>
</dbReference>
<dbReference type="Gene3D" id="1.10.10.1320">
    <property type="entry name" value="Anti-sigma factor, zinc-finger domain"/>
    <property type="match status" value="1"/>
</dbReference>
<evidence type="ECO:0000256" key="11">
    <source>
        <dbReference type="SAM" id="Coils"/>
    </source>
</evidence>
<evidence type="ECO:0000259" key="15">
    <source>
        <dbReference type="Pfam" id="PF13490"/>
    </source>
</evidence>
<dbReference type="InterPro" id="IPR041916">
    <property type="entry name" value="Anti_sigma_zinc_sf"/>
</dbReference>
<feature type="transmembrane region" description="Helical" evidence="13">
    <location>
        <begin position="96"/>
        <end position="121"/>
    </location>
</feature>
<keyword evidence="11" id="KW-0175">Coiled coil</keyword>
<keyword evidence="17" id="KW-1185">Reference proteome</keyword>
<evidence type="ECO:0000256" key="5">
    <source>
        <dbReference type="ARBA" id="ARBA00022989"/>
    </source>
</evidence>
<evidence type="ECO:0000256" key="9">
    <source>
        <dbReference type="ARBA" id="ARBA00029829"/>
    </source>
</evidence>
<keyword evidence="7 13" id="KW-0472">Membrane</keyword>
<reference evidence="17" key="1">
    <citation type="journal article" date="2019" name="Int. J. Syst. Evol. Microbiol.">
        <title>The Global Catalogue of Microorganisms (GCM) 10K type strain sequencing project: providing services to taxonomists for standard genome sequencing and annotation.</title>
        <authorList>
            <consortium name="The Broad Institute Genomics Platform"/>
            <consortium name="The Broad Institute Genome Sequencing Center for Infectious Disease"/>
            <person name="Wu L."/>
            <person name="Ma J."/>
        </authorList>
    </citation>
    <scope>NUCLEOTIDE SEQUENCE [LARGE SCALE GENOMIC DNA]</scope>
    <source>
        <strain evidence="17">JCM 16001</strain>
    </source>
</reference>
<dbReference type="PANTHER" id="PTHR37461">
    <property type="entry name" value="ANTI-SIGMA-K FACTOR RSKA"/>
    <property type="match status" value="1"/>
</dbReference>
<evidence type="ECO:0000256" key="3">
    <source>
        <dbReference type="ARBA" id="ARBA00022475"/>
    </source>
</evidence>
<dbReference type="Proteomes" id="UP001499851">
    <property type="component" value="Unassembled WGS sequence"/>
</dbReference>
<evidence type="ECO:0000256" key="7">
    <source>
        <dbReference type="ARBA" id="ARBA00023136"/>
    </source>
</evidence>
<evidence type="ECO:0000256" key="10">
    <source>
        <dbReference type="ARBA" id="ARBA00030803"/>
    </source>
</evidence>
<keyword evidence="8" id="KW-0804">Transcription</keyword>
<evidence type="ECO:0000313" key="16">
    <source>
        <dbReference type="EMBL" id="GAA1680784.1"/>
    </source>
</evidence>
<dbReference type="InterPro" id="IPR051474">
    <property type="entry name" value="Anti-sigma-K/W_factor"/>
</dbReference>
<keyword evidence="3" id="KW-1003">Cell membrane</keyword>
<name>A0ABP4T1J4_9ACTN</name>
<feature type="compositionally biased region" description="Basic and acidic residues" evidence="12">
    <location>
        <begin position="61"/>
        <end position="73"/>
    </location>
</feature>
<evidence type="ECO:0000256" key="12">
    <source>
        <dbReference type="SAM" id="MobiDB-lite"/>
    </source>
</evidence>
<organism evidence="16 17">
    <name type="scientific">Glycomyces endophyticus</name>
    <dbReference type="NCBI Taxonomy" id="480996"/>
    <lineage>
        <taxon>Bacteria</taxon>
        <taxon>Bacillati</taxon>
        <taxon>Actinomycetota</taxon>
        <taxon>Actinomycetes</taxon>
        <taxon>Glycomycetales</taxon>
        <taxon>Glycomycetaceae</taxon>
        <taxon>Glycomyces</taxon>
    </lineage>
</organism>
<accession>A0ABP4T1J4</accession>
<gene>
    <name evidence="16" type="ORF">GCM10009830_29810</name>
</gene>
<keyword evidence="4 13" id="KW-0812">Transmembrane</keyword>
<evidence type="ECO:0000256" key="13">
    <source>
        <dbReference type="SAM" id="Phobius"/>
    </source>
</evidence>
<evidence type="ECO:0000259" key="14">
    <source>
        <dbReference type="Pfam" id="PF10099"/>
    </source>
</evidence>
<comment type="caution">
    <text evidence="16">The sequence shown here is derived from an EMBL/GenBank/DDBJ whole genome shotgun (WGS) entry which is preliminary data.</text>
</comment>
<feature type="compositionally biased region" description="Basic residues" evidence="12">
    <location>
        <begin position="80"/>
        <end position="89"/>
    </location>
</feature>
<evidence type="ECO:0000256" key="4">
    <source>
        <dbReference type="ARBA" id="ARBA00022692"/>
    </source>
</evidence>
<keyword evidence="6" id="KW-0805">Transcription regulation</keyword>
<evidence type="ECO:0000256" key="6">
    <source>
        <dbReference type="ARBA" id="ARBA00023015"/>
    </source>
</evidence>
<feature type="domain" description="Putative zinc-finger" evidence="15">
    <location>
        <begin position="3"/>
        <end position="35"/>
    </location>
</feature>
<evidence type="ECO:0000313" key="17">
    <source>
        <dbReference type="Proteomes" id="UP001499851"/>
    </source>
</evidence>
<feature type="coiled-coil region" evidence="11">
    <location>
        <begin position="25"/>
        <end position="52"/>
    </location>
</feature>
<evidence type="ECO:0000256" key="8">
    <source>
        <dbReference type="ARBA" id="ARBA00023163"/>
    </source>
</evidence>
<protein>
    <recommendedName>
        <fullName evidence="10">Regulator of SigK</fullName>
    </recommendedName>
    <alternativeName>
        <fullName evidence="9">Sigma-K anti-sigma factor RskA</fullName>
    </alternativeName>
</protein>
<dbReference type="Pfam" id="PF10099">
    <property type="entry name" value="RskA_C"/>
    <property type="match status" value="1"/>
</dbReference>